<dbReference type="Proteomes" id="UP000321812">
    <property type="component" value="Unassembled WGS sequence"/>
</dbReference>
<comment type="caution">
    <text evidence="2">The sequence shown here is derived from an EMBL/GenBank/DDBJ whole genome shotgun (WGS) entry which is preliminary data.</text>
</comment>
<accession>A0A562X8P8</accession>
<evidence type="ECO:0000259" key="1">
    <source>
        <dbReference type="Pfam" id="PF03235"/>
    </source>
</evidence>
<reference evidence="2 3" key="1">
    <citation type="submission" date="2019-07" db="EMBL/GenBank/DDBJ databases">
        <title>Rapid identification of Enteric Bacteria from Whole Genome Sequences (WGS) using Average Nucleotide Identity (ANI).</title>
        <authorList>
            <person name="Lane C."/>
        </authorList>
    </citation>
    <scope>NUCLEOTIDE SEQUENCE [LARGE SCALE GENOMIC DNA]</scope>
    <source>
        <strain evidence="2 3">D2411</strain>
    </source>
</reference>
<evidence type="ECO:0000313" key="2">
    <source>
        <dbReference type="EMBL" id="TWO18530.1"/>
    </source>
</evidence>
<organism evidence="2 3">
    <name type="scientific">Campylobacter hyointestinalis</name>
    <dbReference type="NCBI Taxonomy" id="198"/>
    <lineage>
        <taxon>Bacteria</taxon>
        <taxon>Pseudomonadati</taxon>
        <taxon>Campylobacterota</taxon>
        <taxon>Epsilonproteobacteria</taxon>
        <taxon>Campylobacterales</taxon>
        <taxon>Campylobacteraceae</taxon>
        <taxon>Campylobacter</taxon>
    </lineage>
</organism>
<proteinExistence type="predicted"/>
<dbReference type="InterPro" id="IPR004919">
    <property type="entry name" value="GmrSD_N"/>
</dbReference>
<feature type="domain" description="GmrSD restriction endonucleases N-terminal" evidence="1">
    <location>
        <begin position="9"/>
        <end position="221"/>
    </location>
</feature>
<dbReference type="EMBL" id="VOAP01000027">
    <property type="protein sequence ID" value="TWO18530.1"/>
    <property type="molecule type" value="Genomic_DNA"/>
</dbReference>
<dbReference type="Pfam" id="PF03235">
    <property type="entry name" value="GmrSD_N"/>
    <property type="match status" value="1"/>
</dbReference>
<name>A0A562X8P8_CAMHY</name>
<evidence type="ECO:0000313" key="3">
    <source>
        <dbReference type="Proteomes" id="UP000321812"/>
    </source>
</evidence>
<protein>
    <submittedName>
        <fullName evidence="2">DUF262 domain-containing protein</fullName>
    </submittedName>
</protein>
<dbReference type="RefSeq" id="WP_147497555.1">
    <property type="nucleotide sequence ID" value="NZ_VOAP01000027.1"/>
</dbReference>
<dbReference type="AlphaFoldDB" id="A0A562X8P8"/>
<gene>
    <name evidence="2" type="ORF">YZ82_07930</name>
</gene>
<sequence>MSNNINNFKELLKTYSVKIPIIQRDYAQGRNDGKTEKIREKFLNSIFDALKSGENLHLDFVYGSVKNNIFTPLDGQQRLTTLFLLHLYFGENTNLNKFSYETRASSREFCEKLIENMREIKKEFLPDTDDQAKKTYISEQIKDRPWFMAFWEQDPTVKSMLTMLDDICQKANKNKINPENLDKLTFSLLKISDFGLDDDLYIKMNARGKPLNEFENFKAEFEKFLDNKFKDKAENIAIAIDTIWTDNFFTICKDPEKTFEAMVNYKDFIFEMLFYKNADKLDENSKIEDIKEGKNDYNKVLKETNDLEFLKFAFENINDILDTAEKIFDVYWDGKSPYDKKDKVCIFDDMKENFYKNGYKAKLGNSSTEKECNVFEIMPTDKFNLDQKIYLYCLIFLLKNQNKKNIANKLTNIRNKHNDRVLLLRSNSISFEINRRQYQIAKDIKGLEKELREDIYINESIKKLQDYKYFRGNINILDGDIELGETIIELLSSYNTNIIIANLVYYGFEGWVMGKVWGDDKDYTKRLFGGEKAWHTMLRSRNGKDEDGKDWVNNKFGGLKEVFTELKEKRIINFDKINIEKCLATKGIKKNSWRYYFIKYRESFFENDERNIFAWYGTNAYWCEIKELETSLKIEKISTNADRNIKKTSGDENPFKKYLMTELKYEKKAIFDINSIKLGNKPAKVLDESYDIIEEIIKQRS</sequence>